<dbReference type="RefSeq" id="WP_184059962.1">
    <property type="nucleotide sequence ID" value="NZ_JACIJK010000012.1"/>
</dbReference>
<keyword evidence="1" id="KW-0408">Iron</keyword>
<evidence type="ECO:0000256" key="2">
    <source>
        <dbReference type="SAM" id="Phobius"/>
    </source>
</evidence>
<protein>
    <recommendedName>
        <fullName evidence="1">Protoporphyrinogen IX oxidase</fullName>
        <ecNumber evidence="1">1.3.99.-</ecNumber>
    </recommendedName>
</protein>
<comment type="function">
    <text evidence="1">Catalyzes the oxidation of protoporphyrinogen IX to protoporphyrin IX.</text>
</comment>
<proteinExistence type="inferred from homology"/>
<accession>A0A7W9EVQ4</accession>
<dbReference type="InterPro" id="IPR005265">
    <property type="entry name" value="HemJ-like"/>
</dbReference>
<organism evidence="3 4">
    <name type="scientific">Sphingomonas aerophila</name>
    <dbReference type="NCBI Taxonomy" id="1344948"/>
    <lineage>
        <taxon>Bacteria</taxon>
        <taxon>Pseudomonadati</taxon>
        <taxon>Pseudomonadota</taxon>
        <taxon>Alphaproteobacteria</taxon>
        <taxon>Sphingomonadales</taxon>
        <taxon>Sphingomonadaceae</taxon>
        <taxon>Sphingomonas</taxon>
    </lineage>
</organism>
<dbReference type="GO" id="GO:0005886">
    <property type="term" value="C:plasma membrane"/>
    <property type="evidence" value="ECO:0007669"/>
    <property type="project" value="UniProtKB-UniRule"/>
</dbReference>
<sequence>MSYQAVLALHLLAITLFLGGHVATVIFLAGTGADGASDAAELRRLALGNRLIVAPALAIVWIAGLHLADAGNWFPMRWLQIKIVCVVLLTASHIVLSLDLERAAAGARRRRLRWWLLPFSTILVLVIIGLVTVKPS</sequence>
<dbReference type="Proteomes" id="UP000546200">
    <property type="component" value="Unassembled WGS sequence"/>
</dbReference>
<dbReference type="Pfam" id="PF03653">
    <property type="entry name" value="UPF0093"/>
    <property type="match status" value="1"/>
</dbReference>
<keyword evidence="1" id="KW-1003">Cell membrane</keyword>
<feature type="transmembrane region" description="Helical" evidence="2">
    <location>
        <begin position="51"/>
        <end position="68"/>
    </location>
</feature>
<feature type="transmembrane region" description="Helical" evidence="2">
    <location>
        <begin position="112"/>
        <end position="133"/>
    </location>
</feature>
<dbReference type="AlphaFoldDB" id="A0A7W9EVQ4"/>
<feature type="transmembrane region" description="Helical" evidence="2">
    <location>
        <begin position="6"/>
        <end position="30"/>
    </location>
</feature>
<evidence type="ECO:0000313" key="3">
    <source>
        <dbReference type="EMBL" id="MBB5716569.1"/>
    </source>
</evidence>
<keyword evidence="1" id="KW-0349">Heme</keyword>
<dbReference type="GO" id="GO:0006782">
    <property type="term" value="P:protoporphyrinogen IX biosynthetic process"/>
    <property type="evidence" value="ECO:0007669"/>
    <property type="project" value="UniProtKB-UniRule"/>
</dbReference>
<dbReference type="GO" id="GO:0070818">
    <property type="term" value="F:protoporphyrinogen oxidase activity"/>
    <property type="evidence" value="ECO:0007669"/>
    <property type="project" value="UniProtKB-UniRule"/>
</dbReference>
<comment type="caution">
    <text evidence="3">The sequence shown here is derived from an EMBL/GenBank/DDBJ whole genome shotgun (WGS) entry which is preliminary data.</text>
</comment>
<dbReference type="UniPathway" id="UPA00251">
    <property type="reaction ID" value="UER00324"/>
</dbReference>
<keyword evidence="4" id="KW-1185">Reference proteome</keyword>
<evidence type="ECO:0000256" key="1">
    <source>
        <dbReference type="PIRNR" id="PIRNR004638"/>
    </source>
</evidence>
<dbReference type="EMBL" id="JACIJK010000012">
    <property type="protein sequence ID" value="MBB5716569.1"/>
    <property type="molecule type" value="Genomic_DNA"/>
</dbReference>
<name>A0A7W9EVQ4_9SPHN</name>
<dbReference type="EC" id="1.3.99.-" evidence="1"/>
<gene>
    <name evidence="3" type="ORF">FHS94_003439</name>
</gene>
<feature type="transmembrane region" description="Helical" evidence="2">
    <location>
        <begin position="80"/>
        <end position="100"/>
    </location>
</feature>
<comment type="cofactor">
    <cofactor evidence="1">
        <name>heme b</name>
        <dbReference type="ChEBI" id="CHEBI:60344"/>
    </cofactor>
    <text evidence="1">Binds 1 heme b (iron(II)-protoporphyrin IX) group per subunit.</text>
</comment>
<keyword evidence="1 2" id="KW-0472">Membrane</keyword>
<keyword evidence="2" id="KW-1133">Transmembrane helix</keyword>
<dbReference type="PIRSF" id="PIRSF004638">
    <property type="entry name" value="UCP004638"/>
    <property type="match status" value="1"/>
</dbReference>
<reference evidence="3 4" key="1">
    <citation type="submission" date="2020-08" db="EMBL/GenBank/DDBJ databases">
        <title>Genomic Encyclopedia of Type Strains, Phase IV (KMG-IV): sequencing the most valuable type-strain genomes for metagenomic binning, comparative biology and taxonomic classification.</title>
        <authorList>
            <person name="Goeker M."/>
        </authorList>
    </citation>
    <scope>NUCLEOTIDE SEQUENCE [LARGE SCALE GENOMIC DNA]</scope>
    <source>
        <strain evidence="3 4">DSM 100044</strain>
    </source>
</reference>
<comment type="pathway">
    <text evidence="1">Porphyrin-containing compound metabolism; protoporphyrin-IX biosynthesis; protoporphyrin-IX from protoporphyrinogen-IX: step 1/1.</text>
</comment>
<keyword evidence="2" id="KW-0812">Transmembrane</keyword>
<comment type="catalytic activity">
    <reaction evidence="1">
        <text>protoporphyrinogen IX + 3 A = protoporphyrin IX + 3 AH2</text>
        <dbReference type="Rhea" id="RHEA:62000"/>
        <dbReference type="ChEBI" id="CHEBI:13193"/>
        <dbReference type="ChEBI" id="CHEBI:17499"/>
        <dbReference type="ChEBI" id="CHEBI:57306"/>
        <dbReference type="ChEBI" id="CHEBI:57307"/>
    </reaction>
</comment>
<dbReference type="GO" id="GO:0046872">
    <property type="term" value="F:metal ion binding"/>
    <property type="evidence" value="ECO:0007669"/>
    <property type="project" value="UniProtKB-UniRule"/>
</dbReference>
<evidence type="ECO:0000313" key="4">
    <source>
        <dbReference type="Proteomes" id="UP000546200"/>
    </source>
</evidence>
<keyword evidence="1" id="KW-0479">Metal-binding</keyword>
<comment type="similarity">
    <text evidence="1">Belongs to the HemJ family.</text>
</comment>